<dbReference type="Gene3D" id="1.10.1660.10">
    <property type="match status" value="1"/>
</dbReference>
<dbReference type="OrthoDB" id="5567704at2"/>
<gene>
    <name evidence="2" type="ORF">PKB_5154</name>
</gene>
<evidence type="ECO:0008006" key="4">
    <source>
        <dbReference type="Google" id="ProtNLM"/>
    </source>
</evidence>
<reference evidence="2 3" key="2">
    <citation type="submission" date="2014-05" db="EMBL/GenBank/DDBJ databases">
        <title>Genome sequence of the 3-chlorobenzoate degrading bacterium Pseudomonas knackmussii B13 shows multiple evidence for horizontal gene transfer.</title>
        <authorList>
            <person name="Miyazaki R."/>
            <person name="Bertelli C."/>
            <person name="Falquet L."/>
            <person name="Robinson-Rechavi M."/>
            <person name="Gharib W."/>
            <person name="Roy S."/>
            <person name="Van der Meer J.R."/>
        </authorList>
    </citation>
    <scope>NUCLEOTIDE SEQUENCE [LARGE SCALE GENOMIC DNA]</scope>
    <source>
        <strain evidence="2 3">B13</strain>
    </source>
</reference>
<dbReference type="RefSeq" id="WP_043255604.1">
    <property type="nucleotide sequence ID" value="NZ_HG322950.1"/>
</dbReference>
<keyword evidence="1" id="KW-0175">Coiled coil</keyword>
<proteinExistence type="predicted"/>
<evidence type="ECO:0000313" key="2">
    <source>
        <dbReference type="EMBL" id="CDF86467.1"/>
    </source>
</evidence>
<dbReference type="KEGG" id="pkc:PKB_5154"/>
<dbReference type="Pfam" id="PF13591">
    <property type="entry name" value="MerR_2"/>
    <property type="match status" value="1"/>
</dbReference>
<organism evidence="2 3">
    <name type="scientific">Pseudomonas knackmussii (strain DSM 6978 / CCUG 54928 / LMG 23759 / B13)</name>
    <dbReference type="NCBI Taxonomy" id="1301098"/>
    <lineage>
        <taxon>Bacteria</taxon>
        <taxon>Pseudomonadati</taxon>
        <taxon>Pseudomonadota</taxon>
        <taxon>Gammaproteobacteria</taxon>
        <taxon>Pseudomonadales</taxon>
        <taxon>Pseudomonadaceae</taxon>
        <taxon>Pseudomonas</taxon>
    </lineage>
</organism>
<sequence>MTEVLFTLEFDELCECARLPRETLLEIIEVGIVEPQERRGETWLFAAESVLVLRRAARLQRELELDWPAIALALRLLDEVEALRAENERLRRRLSRYEQE</sequence>
<dbReference type="STRING" id="1301098.PKB_5154"/>
<dbReference type="PATRIC" id="fig|1301098.3.peg.5128"/>
<feature type="coiled-coil region" evidence="1">
    <location>
        <begin position="73"/>
        <end position="100"/>
    </location>
</feature>
<dbReference type="HOGENOM" id="CLU_144710_3_1_6"/>
<dbReference type="EMBL" id="HG322950">
    <property type="protein sequence ID" value="CDF86467.1"/>
    <property type="molecule type" value="Genomic_DNA"/>
</dbReference>
<evidence type="ECO:0000313" key="3">
    <source>
        <dbReference type="Proteomes" id="UP000025241"/>
    </source>
</evidence>
<protein>
    <recommendedName>
        <fullName evidence="4">Chaperone modulatory protein CbpM</fullName>
    </recommendedName>
</protein>
<evidence type="ECO:0000256" key="1">
    <source>
        <dbReference type="SAM" id="Coils"/>
    </source>
</evidence>
<dbReference type="Proteomes" id="UP000025241">
    <property type="component" value="Chromosome I"/>
</dbReference>
<name>A0A024HPL6_PSEKB</name>
<dbReference type="AlphaFoldDB" id="A0A024HPL6"/>
<keyword evidence="3" id="KW-1185">Reference proteome</keyword>
<reference evidence="2 3" key="1">
    <citation type="submission" date="2013-03" db="EMBL/GenBank/DDBJ databases">
        <authorList>
            <person name="Linke B."/>
        </authorList>
    </citation>
    <scope>NUCLEOTIDE SEQUENCE [LARGE SCALE GENOMIC DNA]</scope>
    <source>
        <strain evidence="2 3">B13</strain>
    </source>
</reference>
<accession>A0A024HPL6</accession>
<dbReference type="eggNOG" id="COG0789">
    <property type="taxonomic scope" value="Bacteria"/>
</dbReference>